<feature type="compositionally biased region" description="Polar residues" evidence="2">
    <location>
        <begin position="54"/>
        <end position="76"/>
    </location>
</feature>
<sequence length="650" mass="71276">MDRKNPVGPRASQELKLEDKYIQKNTELLQSASSKGIFLKKTKEEEIRVLTVTLSNTGNDQKSSTTTDYSSLSGSKLSEDEETEDKDTGPNAPLDNKKALIASVQLSRFQRLIAGSGHILNDITAAIWFTYFLLFMHKVNLLSETYCGALLFWGQLVDGISTPTIGYLTDRVTALWPCKKDYGRCKSWHLLGIIMVACTVPFIYSPGIGFSVNTDEWSEVADWKKTLYYGLFIALFQIGWASTQISHLALIPKLTPDEFLRTEILAIRYACTVGSNISVYVVAWIFLRTFRSAQRLNECKIDKEDDLTFIYIVLTCVAFGLLLSIIFHAFVEEKSDKAVKKIASLLKVKDDDTDNSSRNNNVPLSAAGDDADIPPEEINSQQLVPLQIVQAQGEGEGAQTATASNNEKENKGIIKKLLPTKAISTKTLNIGKEIMKPRDWLKLPQFYLVAGLYACTRLTTNLTMSYVPLYVETSLGLGCESVAYIPLIMYCSGFLASIGVKSLNKWFGRQFSYAIGASLILISAGLILFVVKPTGVGIYVVAILLGGGSSTILITSLSVIADLIGTNIESGAFVFGSMSLFEKIACGAAVMCINSLHPCENCEGSKPYWKLALGWSAAVFSAAALVISSLITLLIKKKSPESQSTQNELE</sequence>
<dbReference type="EMBL" id="CAXLJM020000016">
    <property type="protein sequence ID" value="CAL8083018.1"/>
    <property type="molecule type" value="Genomic_DNA"/>
</dbReference>
<feature type="transmembrane region" description="Helical" evidence="3">
    <location>
        <begin position="572"/>
        <end position="596"/>
    </location>
</feature>
<reference evidence="4 5" key="1">
    <citation type="submission" date="2024-08" db="EMBL/GenBank/DDBJ databases">
        <authorList>
            <person name="Cucini C."/>
            <person name="Frati F."/>
        </authorList>
    </citation>
    <scope>NUCLEOTIDE SEQUENCE [LARGE SCALE GENOMIC DNA]</scope>
</reference>
<evidence type="ECO:0000256" key="1">
    <source>
        <dbReference type="ARBA" id="ARBA00008335"/>
    </source>
</evidence>
<keyword evidence="3" id="KW-1133">Transmembrane helix</keyword>
<feature type="transmembrane region" description="Helical" evidence="3">
    <location>
        <begin position="537"/>
        <end position="560"/>
    </location>
</feature>
<keyword evidence="3" id="KW-0472">Membrane</keyword>
<feature type="region of interest" description="Disordered" evidence="2">
    <location>
        <begin position="54"/>
        <end position="94"/>
    </location>
</feature>
<feature type="transmembrane region" description="Helical" evidence="3">
    <location>
        <begin position="227"/>
        <end position="245"/>
    </location>
</feature>
<dbReference type="Gene3D" id="1.20.1250.20">
    <property type="entry name" value="MFS general substrate transporter like domains"/>
    <property type="match status" value="2"/>
</dbReference>
<dbReference type="Proteomes" id="UP001642540">
    <property type="component" value="Unassembled WGS sequence"/>
</dbReference>
<feature type="transmembrane region" description="Helical" evidence="3">
    <location>
        <begin position="446"/>
        <end position="469"/>
    </location>
</feature>
<comment type="similarity">
    <text evidence="1">Belongs to the major facilitator superfamily.</text>
</comment>
<comment type="caution">
    <text evidence="4">The sequence shown here is derived from an EMBL/GenBank/DDBJ whole genome shotgun (WGS) entry which is preliminary data.</text>
</comment>
<feature type="transmembrane region" description="Helical" evidence="3">
    <location>
        <begin position="511"/>
        <end position="531"/>
    </location>
</feature>
<keyword evidence="3" id="KW-0812">Transmembrane</keyword>
<feature type="transmembrane region" description="Helical" evidence="3">
    <location>
        <begin position="188"/>
        <end position="207"/>
    </location>
</feature>
<feature type="transmembrane region" description="Helical" evidence="3">
    <location>
        <begin position="608"/>
        <end position="635"/>
    </location>
</feature>
<feature type="transmembrane region" description="Helical" evidence="3">
    <location>
        <begin position="266"/>
        <end position="287"/>
    </location>
</feature>
<dbReference type="CDD" id="cd17491">
    <property type="entry name" value="MFS_MFSD12"/>
    <property type="match status" value="1"/>
</dbReference>
<feature type="transmembrane region" description="Helical" evidence="3">
    <location>
        <begin position="481"/>
        <end position="499"/>
    </location>
</feature>
<name>A0ABP1PZ56_9HEXA</name>
<keyword evidence="5" id="KW-1185">Reference proteome</keyword>
<proteinExistence type="inferred from homology"/>
<feature type="region of interest" description="Disordered" evidence="2">
    <location>
        <begin position="350"/>
        <end position="372"/>
    </location>
</feature>
<protein>
    <recommendedName>
        <fullName evidence="6">Major facilitator superfamily domain-containing protein 12</fullName>
    </recommendedName>
</protein>
<gene>
    <name evidence="4" type="ORF">ODALV1_LOCUS5377</name>
</gene>
<accession>A0ABP1PZ56</accession>
<dbReference type="Pfam" id="PF13347">
    <property type="entry name" value="MFS_2"/>
    <property type="match status" value="2"/>
</dbReference>
<evidence type="ECO:0000313" key="4">
    <source>
        <dbReference type="EMBL" id="CAL8083018.1"/>
    </source>
</evidence>
<dbReference type="InterPro" id="IPR036259">
    <property type="entry name" value="MFS_trans_sf"/>
</dbReference>
<organism evidence="4 5">
    <name type="scientific">Orchesella dallaii</name>
    <dbReference type="NCBI Taxonomy" id="48710"/>
    <lineage>
        <taxon>Eukaryota</taxon>
        <taxon>Metazoa</taxon>
        <taxon>Ecdysozoa</taxon>
        <taxon>Arthropoda</taxon>
        <taxon>Hexapoda</taxon>
        <taxon>Collembola</taxon>
        <taxon>Entomobryomorpha</taxon>
        <taxon>Entomobryoidea</taxon>
        <taxon>Orchesellidae</taxon>
        <taxon>Orchesellinae</taxon>
        <taxon>Orchesella</taxon>
    </lineage>
</organism>
<evidence type="ECO:0000256" key="3">
    <source>
        <dbReference type="SAM" id="Phobius"/>
    </source>
</evidence>
<evidence type="ECO:0008006" key="6">
    <source>
        <dbReference type="Google" id="ProtNLM"/>
    </source>
</evidence>
<dbReference type="PANTHER" id="PTHR11328">
    <property type="entry name" value="MAJOR FACILITATOR SUPERFAMILY DOMAIN-CONTAINING PROTEIN"/>
    <property type="match status" value="1"/>
</dbReference>
<dbReference type="PANTHER" id="PTHR11328:SF28">
    <property type="entry name" value="MAJOR FACILITATOR SUPERFAMILY DOMAIN-CONTAINING PROTEIN 12"/>
    <property type="match status" value="1"/>
</dbReference>
<evidence type="ECO:0000256" key="2">
    <source>
        <dbReference type="SAM" id="MobiDB-lite"/>
    </source>
</evidence>
<feature type="transmembrane region" description="Helical" evidence="3">
    <location>
        <begin position="307"/>
        <end position="331"/>
    </location>
</feature>
<dbReference type="InterPro" id="IPR039672">
    <property type="entry name" value="MFS_2"/>
</dbReference>
<evidence type="ECO:0000313" key="5">
    <source>
        <dbReference type="Proteomes" id="UP001642540"/>
    </source>
</evidence>
<dbReference type="SUPFAM" id="SSF103473">
    <property type="entry name" value="MFS general substrate transporter"/>
    <property type="match status" value="1"/>
</dbReference>